<organism evidence="2 3">
    <name type="scientific">Ambispora leptoticha</name>
    <dbReference type="NCBI Taxonomy" id="144679"/>
    <lineage>
        <taxon>Eukaryota</taxon>
        <taxon>Fungi</taxon>
        <taxon>Fungi incertae sedis</taxon>
        <taxon>Mucoromycota</taxon>
        <taxon>Glomeromycotina</taxon>
        <taxon>Glomeromycetes</taxon>
        <taxon>Archaeosporales</taxon>
        <taxon>Ambisporaceae</taxon>
        <taxon>Ambispora</taxon>
    </lineage>
</organism>
<gene>
    <name evidence="2" type="ORF">ALEPTO_LOCUS8169</name>
</gene>
<feature type="transmembrane region" description="Helical" evidence="1">
    <location>
        <begin position="78"/>
        <end position="97"/>
    </location>
</feature>
<keyword evidence="1" id="KW-1133">Transmembrane helix</keyword>
<dbReference type="EMBL" id="CAJVPS010004272">
    <property type="protein sequence ID" value="CAG8601551.1"/>
    <property type="molecule type" value="Genomic_DNA"/>
</dbReference>
<sequence length="100" mass="11144">MSIPNGQSTQQRMNIIGVVVTTSKSNQHRTFYQAPSPRDYESLMKLCEACNFYIITVPVGVLLLSILEIIGLSNTLSHISYIILSYSTLLCIHEGLFGHL</sequence>
<dbReference type="OrthoDB" id="2443466at2759"/>
<keyword evidence="3" id="KW-1185">Reference proteome</keyword>
<evidence type="ECO:0000313" key="2">
    <source>
        <dbReference type="EMBL" id="CAG8601551.1"/>
    </source>
</evidence>
<comment type="caution">
    <text evidence="2">The sequence shown here is derived from an EMBL/GenBank/DDBJ whole genome shotgun (WGS) entry which is preliminary data.</text>
</comment>
<evidence type="ECO:0000313" key="3">
    <source>
        <dbReference type="Proteomes" id="UP000789508"/>
    </source>
</evidence>
<keyword evidence="1" id="KW-0812">Transmembrane</keyword>
<feature type="transmembrane region" description="Helical" evidence="1">
    <location>
        <begin position="52"/>
        <end position="72"/>
    </location>
</feature>
<name>A0A9N9CFD8_9GLOM</name>
<dbReference type="AlphaFoldDB" id="A0A9N9CFD8"/>
<protein>
    <submittedName>
        <fullName evidence="2">2285_t:CDS:1</fullName>
    </submittedName>
</protein>
<reference evidence="2" key="1">
    <citation type="submission" date="2021-06" db="EMBL/GenBank/DDBJ databases">
        <authorList>
            <person name="Kallberg Y."/>
            <person name="Tangrot J."/>
            <person name="Rosling A."/>
        </authorList>
    </citation>
    <scope>NUCLEOTIDE SEQUENCE</scope>
    <source>
        <strain evidence="2">FL130A</strain>
    </source>
</reference>
<proteinExistence type="predicted"/>
<dbReference type="Proteomes" id="UP000789508">
    <property type="component" value="Unassembled WGS sequence"/>
</dbReference>
<keyword evidence="1" id="KW-0472">Membrane</keyword>
<accession>A0A9N9CFD8</accession>
<evidence type="ECO:0000256" key="1">
    <source>
        <dbReference type="SAM" id="Phobius"/>
    </source>
</evidence>